<dbReference type="GeneID" id="49388786"/>
<gene>
    <name evidence="1" type="ORF">SLAV_00100</name>
    <name evidence="2" type="ORF">SLAV_39290</name>
</gene>
<dbReference type="KEGG" id="slx:SLAV_00100"/>
<sequence length="160" mass="17408">MKLLEAPAVTLRADRAPDHPVVITDAVGIRFEGGRRSDQADLDLGVLWEQWSGPATGTPFYGVLDPEVQREAADRLLCAYCHRPAGRTPEGMLWLLQTDTATHTWPASIRTITPPICLPHAELALERCATLRRGHLAVRAPEAERIGVLGSVYSPDGLPG</sequence>
<reference evidence="1 3" key="1">
    <citation type="submission" date="2017-11" db="EMBL/GenBank/DDBJ databases">
        <title>Complete genome sequence of Streptomyces lavendulae subsp. lavendulae CCM 3239 (formerly 'Streptomyces aureofaciens CCM 3239'), the producer of the angucycline-type antibiotic auricin.</title>
        <authorList>
            <person name="Busche T."/>
            <person name="Novakova R."/>
            <person name="Al'Dilaimi A."/>
            <person name="Homerova D."/>
            <person name="Feckova L."/>
            <person name="Rezuchova B."/>
            <person name="Mingyar E."/>
            <person name="Csolleiova D."/>
            <person name="Bekeova C."/>
            <person name="Winkler A."/>
            <person name="Sevcikova B."/>
            <person name="Kalinowski J."/>
            <person name="Kormanec J."/>
            <person name="Ruckert C."/>
        </authorList>
    </citation>
    <scope>NUCLEOTIDE SEQUENCE [LARGE SCALE GENOMIC DNA]</scope>
    <source>
        <strain evidence="1 3">CCM 3239</strain>
    </source>
</reference>
<dbReference type="RefSeq" id="WP_158740918.1">
    <property type="nucleotide sequence ID" value="NZ_CP024985.1"/>
</dbReference>
<keyword evidence="3" id="KW-1185">Reference proteome</keyword>
<accession>A0A2K8P750</accession>
<dbReference type="EMBL" id="CP024985">
    <property type="protein sequence ID" value="ATZ29621.1"/>
    <property type="molecule type" value="Genomic_DNA"/>
</dbReference>
<name>A0A2K8P750_STRLA</name>
<dbReference type="EMBL" id="CP024985">
    <property type="protein sequence ID" value="ATZ21950.1"/>
    <property type="molecule type" value="Genomic_DNA"/>
</dbReference>
<evidence type="ECO:0000313" key="3">
    <source>
        <dbReference type="Proteomes" id="UP000231791"/>
    </source>
</evidence>
<dbReference type="KEGG" id="slx:SLAV_39290"/>
<protein>
    <submittedName>
        <fullName evidence="1">Uncharacterized protein</fullName>
    </submittedName>
</protein>
<dbReference type="OrthoDB" id="3689934at2"/>
<dbReference type="AlphaFoldDB" id="A0A2K8P750"/>
<organism evidence="1 3">
    <name type="scientific">Streptomyces lavendulae subsp. lavendulae</name>
    <dbReference type="NCBI Taxonomy" id="58340"/>
    <lineage>
        <taxon>Bacteria</taxon>
        <taxon>Bacillati</taxon>
        <taxon>Actinomycetota</taxon>
        <taxon>Actinomycetes</taxon>
        <taxon>Kitasatosporales</taxon>
        <taxon>Streptomycetaceae</taxon>
        <taxon>Streptomyces</taxon>
    </lineage>
</organism>
<evidence type="ECO:0000313" key="2">
    <source>
        <dbReference type="EMBL" id="ATZ29621.1"/>
    </source>
</evidence>
<dbReference type="Proteomes" id="UP000231791">
    <property type="component" value="Chromosome"/>
</dbReference>
<evidence type="ECO:0000313" key="1">
    <source>
        <dbReference type="EMBL" id="ATZ21950.1"/>
    </source>
</evidence>
<proteinExistence type="predicted"/>